<evidence type="ECO:0000256" key="4">
    <source>
        <dbReference type="ARBA" id="ARBA00022475"/>
    </source>
</evidence>
<evidence type="ECO:0000256" key="5">
    <source>
        <dbReference type="ARBA" id="ARBA00022692"/>
    </source>
</evidence>
<feature type="transmembrane region" description="Helical" evidence="8">
    <location>
        <begin position="193"/>
        <end position="215"/>
    </location>
</feature>
<feature type="transmembrane region" description="Helical" evidence="8">
    <location>
        <begin position="20"/>
        <end position="45"/>
    </location>
</feature>
<dbReference type="InterPro" id="IPR035906">
    <property type="entry name" value="MetI-like_sf"/>
</dbReference>
<accession>A0ABV9EA55</accession>
<evidence type="ECO:0000259" key="9">
    <source>
        <dbReference type="PROSITE" id="PS50928"/>
    </source>
</evidence>
<comment type="subcellular location">
    <subcellularLocation>
        <location evidence="1 8">Cell membrane</location>
        <topology evidence="1 8">Multi-pass membrane protein</topology>
    </subcellularLocation>
</comment>
<name>A0ABV9EA55_9ACTN</name>
<evidence type="ECO:0000256" key="1">
    <source>
        <dbReference type="ARBA" id="ARBA00004651"/>
    </source>
</evidence>
<evidence type="ECO:0000256" key="6">
    <source>
        <dbReference type="ARBA" id="ARBA00022989"/>
    </source>
</evidence>
<comment type="similarity">
    <text evidence="2">Belongs to the binding-protein-dependent transport system permease family. CysTW subfamily.</text>
</comment>
<keyword evidence="7 8" id="KW-0472">Membrane</keyword>
<dbReference type="PANTHER" id="PTHR43848">
    <property type="entry name" value="PUTRESCINE TRANSPORT SYSTEM PERMEASE PROTEIN POTI"/>
    <property type="match status" value="1"/>
</dbReference>
<dbReference type="InterPro" id="IPR000515">
    <property type="entry name" value="MetI-like"/>
</dbReference>
<feature type="transmembrane region" description="Helical" evidence="8">
    <location>
        <begin position="117"/>
        <end position="145"/>
    </location>
</feature>
<feature type="domain" description="ABC transmembrane type-1" evidence="9">
    <location>
        <begin position="79"/>
        <end position="270"/>
    </location>
</feature>
<dbReference type="PANTHER" id="PTHR43848:SF2">
    <property type="entry name" value="PUTRESCINE TRANSPORT SYSTEM PERMEASE PROTEIN POTI"/>
    <property type="match status" value="1"/>
</dbReference>
<dbReference type="RefSeq" id="WP_262843071.1">
    <property type="nucleotide sequence ID" value="NZ_JANZYP010000015.1"/>
</dbReference>
<dbReference type="Gene3D" id="1.10.3720.10">
    <property type="entry name" value="MetI-like"/>
    <property type="match status" value="1"/>
</dbReference>
<keyword evidence="5 8" id="KW-0812">Transmembrane</keyword>
<evidence type="ECO:0000313" key="10">
    <source>
        <dbReference type="EMBL" id="MFC4585487.1"/>
    </source>
</evidence>
<protein>
    <submittedName>
        <fullName evidence="10">ABC transporter permease</fullName>
    </submittedName>
</protein>
<dbReference type="SUPFAM" id="SSF161098">
    <property type="entry name" value="MetI-like"/>
    <property type="match status" value="1"/>
</dbReference>
<dbReference type="InterPro" id="IPR051789">
    <property type="entry name" value="Bact_Polyamine_Transport"/>
</dbReference>
<dbReference type="Pfam" id="PF00528">
    <property type="entry name" value="BPD_transp_1"/>
    <property type="match status" value="1"/>
</dbReference>
<sequence>MTPHAPRAARRRRSGRRRPVVLAAITWAYVIWSLVPVLVAIQFSFNAGKSRSSWQGFSLRWYAGDPNSVAADPSLRLALVNSLVLAALTTLVATPLGVALALGLSRWRGRTSRVSNGLMLLPLATPEIVMGSALYLVFTNLYLFIPLGRPAQLLGHVTFSISYVVVIVRSRLASIGEEYETAARDLGADRLTALRLVVLPLLLPAIFASAMIVVASSMDDFVISSFLSPDASSVTVPIKLYSAVRNSPSPALNALATLLLAGSALALFLAWLVLRRRGASDALKEMATM</sequence>
<evidence type="ECO:0000256" key="7">
    <source>
        <dbReference type="ARBA" id="ARBA00023136"/>
    </source>
</evidence>
<dbReference type="EMBL" id="JBHSFN010000002">
    <property type="protein sequence ID" value="MFC4585487.1"/>
    <property type="molecule type" value="Genomic_DNA"/>
</dbReference>
<dbReference type="PROSITE" id="PS50928">
    <property type="entry name" value="ABC_TM1"/>
    <property type="match status" value="1"/>
</dbReference>
<feature type="transmembrane region" description="Helical" evidence="8">
    <location>
        <begin position="251"/>
        <end position="274"/>
    </location>
</feature>
<keyword evidence="3 8" id="KW-0813">Transport</keyword>
<dbReference type="Proteomes" id="UP001595891">
    <property type="component" value="Unassembled WGS sequence"/>
</dbReference>
<feature type="transmembrane region" description="Helical" evidence="8">
    <location>
        <begin position="151"/>
        <end position="172"/>
    </location>
</feature>
<keyword evidence="6 8" id="KW-1133">Transmembrane helix</keyword>
<comment type="caution">
    <text evidence="10">The sequence shown here is derived from an EMBL/GenBank/DDBJ whole genome shotgun (WGS) entry which is preliminary data.</text>
</comment>
<gene>
    <name evidence="10" type="ORF">ACFO8L_05365</name>
</gene>
<evidence type="ECO:0000313" key="11">
    <source>
        <dbReference type="Proteomes" id="UP001595891"/>
    </source>
</evidence>
<evidence type="ECO:0000256" key="8">
    <source>
        <dbReference type="RuleBase" id="RU363032"/>
    </source>
</evidence>
<proteinExistence type="inferred from homology"/>
<feature type="transmembrane region" description="Helical" evidence="8">
    <location>
        <begin position="83"/>
        <end position="105"/>
    </location>
</feature>
<dbReference type="CDD" id="cd06261">
    <property type="entry name" value="TM_PBP2"/>
    <property type="match status" value="1"/>
</dbReference>
<organism evidence="10 11">
    <name type="scientific">Sphaerisporangium corydalis</name>
    <dbReference type="NCBI Taxonomy" id="1441875"/>
    <lineage>
        <taxon>Bacteria</taxon>
        <taxon>Bacillati</taxon>
        <taxon>Actinomycetota</taxon>
        <taxon>Actinomycetes</taxon>
        <taxon>Streptosporangiales</taxon>
        <taxon>Streptosporangiaceae</taxon>
        <taxon>Sphaerisporangium</taxon>
    </lineage>
</organism>
<evidence type="ECO:0000256" key="2">
    <source>
        <dbReference type="ARBA" id="ARBA00007069"/>
    </source>
</evidence>
<keyword evidence="11" id="KW-1185">Reference proteome</keyword>
<reference evidence="11" key="1">
    <citation type="journal article" date="2019" name="Int. J. Syst. Evol. Microbiol.">
        <title>The Global Catalogue of Microorganisms (GCM) 10K type strain sequencing project: providing services to taxonomists for standard genome sequencing and annotation.</title>
        <authorList>
            <consortium name="The Broad Institute Genomics Platform"/>
            <consortium name="The Broad Institute Genome Sequencing Center for Infectious Disease"/>
            <person name="Wu L."/>
            <person name="Ma J."/>
        </authorList>
    </citation>
    <scope>NUCLEOTIDE SEQUENCE [LARGE SCALE GENOMIC DNA]</scope>
    <source>
        <strain evidence="11">CCUG 49560</strain>
    </source>
</reference>
<evidence type="ECO:0000256" key="3">
    <source>
        <dbReference type="ARBA" id="ARBA00022448"/>
    </source>
</evidence>
<keyword evidence="4" id="KW-1003">Cell membrane</keyword>